<dbReference type="AlphaFoldDB" id="A0A2P7QV93"/>
<proteinExistence type="predicted"/>
<evidence type="ECO:0000313" key="5">
    <source>
        <dbReference type="EMBL" id="PSJ41885.1"/>
    </source>
</evidence>
<keyword evidence="6" id="KW-1185">Reference proteome</keyword>
<dbReference type="CDD" id="cd00038">
    <property type="entry name" value="CAP_ED"/>
    <property type="match status" value="1"/>
</dbReference>
<dbReference type="GO" id="GO:0003700">
    <property type="term" value="F:DNA-binding transcription factor activity"/>
    <property type="evidence" value="ECO:0007669"/>
    <property type="project" value="TreeGrafter"/>
</dbReference>
<keyword evidence="2" id="KW-0238">DNA-binding</keyword>
<evidence type="ECO:0000256" key="1">
    <source>
        <dbReference type="ARBA" id="ARBA00023015"/>
    </source>
</evidence>
<dbReference type="PRINTS" id="PR00034">
    <property type="entry name" value="HTHCRP"/>
</dbReference>
<dbReference type="InterPro" id="IPR036388">
    <property type="entry name" value="WH-like_DNA-bd_sf"/>
</dbReference>
<dbReference type="SUPFAM" id="SSF46785">
    <property type="entry name" value="Winged helix' DNA-binding domain"/>
    <property type="match status" value="1"/>
</dbReference>
<dbReference type="PANTHER" id="PTHR24567:SF68">
    <property type="entry name" value="DNA-BINDING TRANSCRIPTIONAL DUAL REGULATOR CRP"/>
    <property type="match status" value="1"/>
</dbReference>
<dbReference type="Pfam" id="PF13545">
    <property type="entry name" value="HTH_Crp_2"/>
    <property type="match status" value="1"/>
</dbReference>
<gene>
    <name evidence="5" type="ORF">C7I55_06355</name>
</gene>
<name>A0A2P7QV93_9SPHN</name>
<dbReference type="InterPro" id="IPR000595">
    <property type="entry name" value="cNMP-bd_dom"/>
</dbReference>
<evidence type="ECO:0000256" key="3">
    <source>
        <dbReference type="ARBA" id="ARBA00023163"/>
    </source>
</evidence>
<feature type="domain" description="HTH crp-type" evidence="4">
    <location>
        <begin position="141"/>
        <end position="215"/>
    </location>
</feature>
<dbReference type="GO" id="GO:0003677">
    <property type="term" value="F:DNA binding"/>
    <property type="evidence" value="ECO:0007669"/>
    <property type="project" value="UniProtKB-KW"/>
</dbReference>
<sequence>MIKRLDSRSPLSEADKLALLSVQHSVRKVPAGAHLVRDGEPPEQCALLLSGYAYRYKITGEGARQIVSLHMAGEFVDLQNSFLQVSDHSVQTLTEADVAFVPMQAIREITLSNPSIARALWVDTLVDSSIFREWVVNVGRRDSRTRVAHILCEFSLRLEAAGLAKDHRYELPMTQEQLADAVGLTSVHVNRVLRQLGEEGLISRDRRSITIEDWQRLREAGDFNERYLHHDFVAAARN</sequence>
<evidence type="ECO:0000259" key="4">
    <source>
        <dbReference type="PROSITE" id="PS51063"/>
    </source>
</evidence>
<dbReference type="InterPro" id="IPR012318">
    <property type="entry name" value="HTH_CRP"/>
</dbReference>
<evidence type="ECO:0000256" key="2">
    <source>
        <dbReference type="ARBA" id="ARBA00023125"/>
    </source>
</evidence>
<organism evidence="5 6">
    <name type="scientific">Allosphingosinicella deserti</name>
    <dbReference type="NCBI Taxonomy" id="2116704"/>
    <lineage>
        <taxon>Bacteria</taxon>
        <taxon>Pseudomonadati</taxon>
        <taxon>Pseudomonadota</taxon>
        <taxon>Alphaproteobacteria</taxon>
        <taxon>Sphingomonadales</taxon>
        <taxon>Sphingomonadaceae</taxon>
        <taxon>Allosphingosinicella</taxon>
    </lineage>
</organism>
<dbReference type="InterPro" id="IPR036390">
    <property type="entry name" value="WH_DNA-bd_sf"/>
</dbReference>
<dbReference type="Pfam" id="PF00027">
    <property type="entry name" value="cNMP_binding"/>
    <property type="match status" value="1"/>
</dbReference>
<dbReference type="GO" id="GO:0005829">
    <property type="term" value="C:cytosol"/>
    <property type="evidence" value="ECO:0007669"/>
    <property type="project" value="TreeGrafter"/>
</dbReference>
<dbReference type="InterPro" id="IPR018490">
    <property type="entry name" value="cNMP-bd_dom_sf"/>
</dbReference>
<dbReference type="PANTHER" id="PTHR24567">
    <property type="entry name" value="CRP FAMILY TRANSCRIPTIONAL REGULATORY PROTEIN"/>
    <property type="match status" value="1"/>
</dbReference>
<keyword evidence="1" id="KW-0805">Transcription regulation</keyword>
<dbReference type="InterPro" id="IPR050397">
    <property type="entry name" value="Env_Response_Regulators"/>
</dbReference>
<dbReference type="SMART" id="SM00419">
    <property type="entry name" value="HTH_CRP"/>
    <property type="match status" value="1"/>
</dbReference>
<evidence type="ECO:0000313" key="6">
    <source>
        <dbReference type="Proteomes" id="UP000241167"/>
    </source>
</evidence>
<dbReference type="Gene3D" id="2.60.120.10">
    <property type="entry name" value="Jelly Rolls"/>
    <property type="match status" value="1"/>
</dbReference>
<dbReference type="InterPro" id="IPR014710">
    <property type="entry name" value="RmlC-like_jellyroll"/>
</dbReference>
<dbReference type="Gene3D" id="1.10.10.10">
    <property type="entry name" value="Winged helix-like DNA-binding domain superfamily/Winged helix DNA-binding domain"/>
    <property type="match status" value="1"/>
</dbReference>
<dbReference type="OrthoDB" id="6155297at2"/>
<reference evidence="5 6" key="1">
    <citation type="submission" date="2018-03" db="EMBL/GenBank/DDBJ databases">
        <title>The draft genome of Sphingosinicella sp. GL-C-18.</title>
        <authorList>
            <person name="Liu L."/>
            <person name="Li L."/>
            <person name="Liang L."/>
            <person name="Zhang X."/>
            <person name="Wang T."/>
        </authorList>
    </citation>
    <scope>NUCLEOTIDE SEQUENCE [LARGE SCALE GENOMIC DNA]</scope>
    <source>
        <strain evidence="5 6">GL-C-18</strain>
    </source>
</reference>
<protein>
    <submittedName>
        <fullName evidence="5">Crp/Fnr family transcriptional regulator</fullName>
    </submittedName>
</protein>
<dbReference type="EMBL" id="PXYI01000002">
    <property type="protein sequence ID" value="PSJ41885.1"/>
    <property type="molecule type" value="Genomic_DNA"/>
</dbReference>
<accession>A0A2P7QV93</accession>
<dbReference type="SUPFAM" id="SSF51206">
    <property type="entry name" value="cAMP-binding domain-like"/>
    <property type="match status" value="1"/>
</dbReference>
<dbReference type="PROSITE" id="PS51063">
    <property type="entry name" value="HTH_CRP_2"/>
    <property type="match status" value="1"/>
</dbReference>
<keyword evidence="3" id="KW-0804">Transcription</keyword>
<dbReference type="Proteomes" id="UP000241167">
    <property type="component" value="Unassembled WGS sequence"/>
</dbReference>
<comment type="caution">
    <text evidence="5">The sequence shown here is derived from an EMBL/GenBank/DDBJ whole genome shotgun (WGS) entry which is preliminary data.</text>
</comment>